<accession>A0A4Z1PCB9</accession>
<comment type="caution">
    <text evidence="3">The sequence shown here is derived from an EMBL/GenBank/DDBJ whole genome shotgun (WGS) entry which is preliminary data.</text>
</comment>
<feature type="domain" description="SRP9" evidence="2">
    <location>
        <begin position="5"/>
        <end position="111"/>
    </location>
</feature>
<proteinExistence type="predicted"/>
<dbReference type="STRING" id="86259.A0A4Z1PCB9"/>
<keyword evidence="4" id="KW-1185">Reference proteome</keyword>
<feature type="compositionally biased region" description="Low complexity" evidence="1">
    <location>
        <begin position="55"/>
        <end position="66"/>
    </location>
</feature>
<sequence>MVHYLSTADEWLQQSSLLLIAYPTSTKITTKYTIPNPSKIKSRKRKTRDDEAEPSSEAPAETSAESQQPVVASLTVRSFDPVSGACLQYKTSRGWEVGRIVANLGRLGRHMAALPEVAEDTTTLDVVKKEGDGGSRPHTPVPEGSKPATDAKAGQGGGGKKKKKGKK</sequence>
<dbReference type="EMBL" id="SNSC02000013">
    <property type="protein sequence ID" value="TID18763.1"/>
    <property type="molecule type" value="Genomic_DNA"/>
</dbReference>
<dbReference type="OrthoDB" id="5419752at2759"/>
<dbReference type="InterPro" id="IPR039914">
    <property type="entry name" value="SRP9-like"/>
</dbReference>
<name>A0A4Z1PCB9_9PEZI</name>
<dbReference type="Proteomes" id="UP000298493">
    <property type="component" value="Unassembled WGS sequence"/>
</dbReference>
<organism evidence="3 4">
    <name type="scientific">Venturia nashicola</name>
    <dbReference type="NCBI Taxonomy" id="86259"/>
    <lineage>
        <taxon>Eukaryota</taxon>
        <taxon>Fungi</taxon>
        <taxon>Dikarya</taxon>
        <taxon>Ascomycota</taxon>
        <taxon>Pezizomycotina</taxon>
        <taxon>Dothideomycetes</taxon>
        <taxon>Pleosporomycetidae</taxon>
        <taxon>Venturiales</taxon>
        <taxon>Venturiaceae</taxon>
        <taxon>Venturia</taxon>
    </lineage>
</organism>
<dbReference type="AlphaFoldDB" id="A0A4Z1PCB9"/>
<dbReference type="Pfam" id="PF05486">
    <property type="entry name" value="SRP9-21"/>
    <property type="match status" value="1"/>
</dbReference>
<dbReference type="PANTHER" id="PTHR12834:SF12">
    <property type="entry name" value="SIGNAL RECOGNITION PARTICLE 9 KDA PROTEIN"/>
    <property type="match status" value="1"/>
</dbReference>
<feature type="compositionally biased region" description="Basic and acidic residues" evidence="1">
    <location>
        <begin position="126"/>
        <end position="135"/>
    </location>
</feature>
<dbReference type="GO" id="GO:0006614">
    <property type="term" value="P:SRP-dependent cotranslational protein targeting to membrane"/>
    <property type="evidence" value="ECO:0007669"/>
    <property type="project" value="InterPro"/>
</dbReference>
<evidence type="ECO:0000256" key="1">
    <source>
        <dbReference type="SAM" id="MobiDB-lite"/>
    </source>
</evidence>
<evidence type="ECO:0000313" key="3">
    <source>
        <dbReference type="EMBL" id="TID18763.1"/>
    </source>
</evidence>
<feature type="region of interest" description="Disordered" evidence="1">
    <location>
        <begin position="34"/>
        <end position="70"/>
    </location>
</feature>
<protein>
    <submittedName>
        <fullName evidence="3">Wd repeat</fullName>
    </submittedName>
</protein>
<evidence type="ECO:0000313" key="4">
    <source>
        <dbReference type="Proteomes" id="UP000298493"/>
    </source>
</evidence>
<feature type="region of interest" description="Disordered" evidence="1">
    <location>
        <begin position="122"/>
        <end position="167"/>
    </location>
</feature>
<dbReference type="GO" id="GO:0005786">
    <property type="term" value="C:signal recognition particle, endoplasmic reticulum targeting"/>
    <property type="evidence" value="ECO:0007669"/>
    <property type="project" value="TreeGrafter"/>
</dbReference>
<gene>
    <name evidence="3" type="ORF">E6O75_ATG05884</name>
</gene>
<evidence type="ECO:0000259" key="2">
    <source>
        <dbReference type="Pfam" id="PF05486"/>
    </source>
</evidence>
<reference evidence="3 4" key="1">
    <citation type="submission" date="2019-04" db="EMBL/GenBank/DDBJ databases">
        <title>High contiguity whole genome sequence and gene annotation resource for two Venturia nashicola isolates.</title>
        <authorList>
            <person name="Prokchorchik M."/>
            <person name="Won K."/>
            <person name="Lee Y."/>
            <person name="Choi E.D."/>
            <person name="Segonzac C."/>
            <person name="Sohn K.H."/>
        </authorList>
    </citation>
    <scope>NUCLEOTIDE SEQUENCE [LARGE SCALE GENOMIC DNA]</scope>
    <source>
        <strain evidence="3 4">PRI2</strain>
    </source>
</reference>
<dbReference type="InterPro" id="IPR039432">
    <property type="entry name" value="SRP9_dom"/>
</dbReference>
<dbReference type="PANTHER" id="PTHR12834">
    <property type="entry name" value="SIGNAL RECOGNITION PARTICLE 9 KDA PROTEIN"/>
    <property type="match status" value="1"/>
</dbReference>